<gene>
    <name evidence="2" type="ORF">GCM10023200_44000</name>
</gene>
<proteinExistence type="predicted"/>
<keyword evidence="3" id="KW-1185">Reference proteome</keyword>
<sequence length="418" mass="44685">MDVTDVVVIGAGQAGLAMSRCLTTRGLGHVVLEKGRVGQRWRHERWDSFTLLSPNWQTRLPGRRYTGDDPDGFMTGREVADMLAGYAAETGADVREGVTVEAVEWGTGGWWRVRTARADGERSDVLARAVVVATGDLDRPVVPALAASLPAHVAQVHTRDYRRPDQLPPGAVLVVGAGPSGQQIAGELARAGRTVHVAVGRHKSLPRRYRGHDTYWWMDRMGTLGRTRASLPDPSATRTPNAVLTGGVRDLDLHRLVAEGVAPHGRLVGIRDGVATFDGSLPGIVADAEANAVRFRARVDGFVARRGLDCPAEEPRAAREAPWAAGAAATLDLADVGGVVWATGFRRDFSWVDADVLDAAGEPVHDRGVTAAPGLCFLGLKWQYRRSSSFLDGVGADAEYLADHLAVELAASRALVAA</sequence>
<evidence type="ECO:0000313" key="2">
    <source>
        <dbReference type="EMBL" id="GAA4802089.1"/>
    </source>
</evidence>
<dbReference type="EMBL" id="BAABHO010000042">
    <property type="protein sequence ID" value="GAA4802089.1"/>
    <property type="molecule type" value="Genomic_DNA"/>
</dbReference>
<dbReference type="PANTHER" id="PTHR43539">
    <property type="entry name" value="FLAVIN-BINDING MONOOXYGENASE-LIKE PROTEIN (AFU_ORTHOLOGUE AFUA_4G09220)"/>
    <property type="match status" value="1"/>
</dbReference>
<protein>
    <submittedName>
        <fullName evidence="2">NAD(P)/FAD-dependent oxidoreductase</fullName>
    </submittedName>
</protein>
<dbReference type="PRINTS" id="PR00411">
    <property type="entry name" value="PNDRDTASEI"/>
</dbReference>
<organism evidence="2 3">
    <name type="scientific">Actinomycetospora chlora</name>
    <dbReference type="NCBI Taxonomy" id="663608"/>
    <lineage>
        <taxon>Bacteria</taxon>
        <taxon>Bacillati</taxon>
        <taxon>Actinomycetota</taxon>
        <taxon>Actinomycetes</taxon>
        <taxon>Pseudonocardiales</taxon>
        <taxon>Pseudonocardiaceae</taxon>
        <taxon>Actinomycetospora</taxon>
    </lineage>
</organism>
<dbReference type="Proteomes" id="UP001500928">
    <property type="component" value="Unassembled WGS sequence"/>
</dbReference>
<evidence type="ECO:0000256" key="1">
    <source>
        <dbReference type="ARBA" id="ARBA00023002"/>
    </source>
</evidence>
<evidence type="ECO:0000313" key="3">
    <source>
        <dbReference type="Proteomes" id="UP001500928"/>
    </source>
</evidence>
<dbReference type="SUPFAM" id="SSF51905">
    <property type="entry name" value="FAD/NAD(P)-binding domain"/>
    <property type="match status" value="1"/>
</dbReference>
<dbReference type="InterPro" id="IPR050982">
    <property type="entry name" value="Auxin_biosynth/cation_transpt"/>
</dbReference>
<comment type="caution">
    <text evidence="2">The sequence shown here is derived from an EMBL/GenBank/DDBJ whole genome shotgun (WGS) entry which is preliminary data.</text>
</comment>
<dbReference type="Pfam" id="PF13738">
    <property type="entry name" value="Pyr_redox_3"/>
    <property type="match status" value="1"/>
</dbReference>
<keyword evidence="1" id="KW-0560">Oxidoreductase</keyword>
<dbReference type="PANTHER" id="PTHR43539:SF78">
    <property type="entry name" value="FLAVIN-CONTAINING MONOOXYGENASE"/>
    <property type="match status" value="1"/>
</dbReference>
<dbReference type="InterPro" id="IPR036188">
    <property type="entry name" value="FAD/NAD-bd_sf"/>
</dbReference>
<accession>A0ABP9C2F5</accession>
<dbReference type="RefSeq" id="WP_345420357.1">
    <property type="nucleotide sequence ID" value="NZ_BAABHO010000042.1"/>
</dbReference>
<name>A0ABP9C2F5_9PSEU</name>
<reference evidence="3" key="1">
    <citation type="journal article" date="2019" name="Int. J. Syst. Evol. Microbiol.">
        <title>The Global Catalogue of Microorganisms (GCM) 10K type strain sequencing project: providing services to taxonomists for standard genome sequencing and annotation.</title>
        <authorList>
            <consortium name="The Broad Institute Genomics Platform"/>
            <consortium name="The Broad Institute Genome Sequencing Center for Infectious Disease"/>
            <person name="Wu L."/>
            <person name="Ma J."/>
        </authorList>
    </citation>
    <scope>NUCLEOTIDE SEQUENCE [LARGE SCALE GENOMIC DNA]</scope>
    <source>
        <strain evidence="3">JCM 17979</strain>
    </source>
</reference>
<dbReference type="Gene3D" id="3.50.50.60">
    <property type="entry name" value="FAD/NAD(P)-binding domain"/>
    <property type="match status" value="1"/>
</dbReference>